<gene>
    <name evidence="2" type="ORF">CALMAC_LOCUS18568</name>
</gene>
<proteinExistence type="inferred from homology"/>
<dbReference type="InterPro" id="IPR039698">
    <property type="entry name" value="Dfg10/SRD5A3"/>
</dbReference>
<evidence type="ECO:0000313" key="2">
    <source>
        <dbReference type="EMBL" id="VEN61058.1"/>
    </source>
</evidence>
<evidence type="ECO:0000256" key="1">
    <source>
        <dbReference type="RuleBase" id="RU367081"/>
    </source>
</evidence>
<keyword evidence="1" id="KW-0472">Membrane</keyword>
<dbReference type="GO" id="GO:0160198">
    <property type="term" value="F:polyprenal reductase activity"/>
    <property type="evidence" value="ECO:0007669"/>
    <property type="project" value="UniProtKB-EC"/>
</dbReference>
<dbReference type="PANTHER" id="PTHR14624:SF0">
    <property type="entry name" value="POLYPRENOL REDUCTASE"/>
    <property type="match status" value="1"/>
</dbReference>
<dbReference type="GO" id="GO:0016095">
    <property type="term" value="P:polyprenol catabolic process"/>
    <property type="evidence" value="ECO:0007669"/>
    <property type="project" value="UniProtKB-UniRule"/>
</dbReference>
<dbReference type="GO" id="GO:0102389">
    <property type="term" value="F:polyprenol reductase activity"/>
    <property type="evidence" value="ECO:0007669"/>
    <property type="project" value="UniProtKB-UniRule"/>
</dbReference>
<dbReference type="EMBL" id="CAACVG010012922">
    <property type="protein sequence ID" value="VEN61058.1"/>
    <property type="molecule type" value="Genomic_DNA"/>
</dbReference>
<feature type="transmembrane region" description="Helical" evidence="1">
    <location>
        <begin position="40"/>
        <end position="59"/>
    </location>
</feature>
<keyword evidence="1" id="KW-0521">NADP</keyword>
<keyword evidence="1" id="KW-1133">Transmembrane helix</keyword>
<comment type="caution">
    <text evidence="1">Lacks conserved residue(s) required for the propagation of feature annotation.</text>
</comment>
<dbReference type="Proteomes" id="UP000410492">
    <property type="component" value="Unassembled WGS sequence"/>
</dbReference>
<keyword evidence="1" id="KW-0812">Transmembrane</keyword>
<reference evidence="2 3" key="1">
    <citation type="submission" date="2019-01" db="EMBL/GenBank/DDBJ databases">
        <authorList>
            <person name="Sayadi A."/>
        </authorList>
    </citation>
    <scope>NUCLEOTIDE SEQUENCE [LARGE SCALE GENOMIC DNA]</scope>
</reference>
<keyword evidence="3" id="KW-1185">Reference proteome</keyword>
<comment type="function">
    <text evidence="1">Plays a key role in early steps of protein N-linked glycosylation by being involved in the conversion of polyprenol into dolichol. Acts as a polyprenal reductase that mediates the reduction of polyprenal into dolichal in a NADP-dependent mechanism. Dolichols are required for the synthesis of dolichol-linked monosaccharides and the oligosaccharide precursor used for N-glycosylation.</text>
</comment>
<evidence type="ECO:0000313" key="3">
    <source>
        <dbReference type="Proteomes" id="UP000410492"/>
    </source>
</evidence>
<feature type="transmembrane region" description="Helical" evidence="1">
    <location>
        <begin position="6"/>
        <end position="28"/>
    </location>
</feature>
<organism evidence="2 3">
    <name type="scientific">Callosobruchus maculatus</name>
    <name type="common">Southern cowpea weevil</name>
    <name type="synonym">Pulse bruchid</name>
    <dbReference type="NCBI Taxonomy" id="64391"/>
    <lineage>
        <taxon>Eukaryota</taxon>
        <taxon>Metazoa</taxon>
        <taxon>Ecdysozoa</taxon>
        <taxon>Arthropoda</taxon>
        <taxon>Hexapoda</taxon>
        <taxon>Insecta</taxon>
        <taxon>Pterygota</taxon>
        <taxon>Neoptera</taxon>
        <taxon>Endopterygota</taxon>
        <taxon>Coleoptera</taxon>
        <taxon>Polyphaga</taxon>
        <taxon>Cucujiformia</taxon>
        <taxon>Chrysomeloidea</taxon>
        <taxon>Chrysomelidae</taxon>
        <taxon>Bruchinae</taxon>
        <taxon>Bruchini</taxon>
        <taxon>Callosobruchus</taxon>
    </lineage>
</organism>
<dbReference type="PANTHER" id="PTHR14624">
    <property type="entry name" value="DFG10 PROTEIN"/>
    <property type="match status" value="1"/>
</dbReference>
<comment type="pathway">
    <text evidence="1">Protein modification; protein glycosylation.</text>
</comment>
<dbReference type="EC" id="1.3.1.94" evidence="1"/>
<sequence>MSVLHYIAGIFHYPGAAIAIVCEAPVFAKNSQGVANAVRLSDLSYLDLFATVIFIWAWWHQHSTTKILANLRKDKTG</sequence>
<dbReference type="GO" id="GO:0005789">
    <property type="term" value="C:endoplasmic reticulum membrane"/>
    <property type="evidence" value="ECO:0007669"/>
    <property type="project" value="UniProtKB-SubCell"/>
</dbReference>
<dbReference type="AlphaFoldDB" id="A0A653DNY9"/>
<keyword evidence="1" id="KW-0560">Oxidoreductase</keyword>
<comment type="catalytic activity">
    <reaction evidence="1">
        <text>a di-trans,poly-cis-dolichal + NADP(+) = a di-trans,poly-cis-polyprenal + NADPH + H(+)</text>
        <dbReference type="Rhea" id="RHEA:80727"/>
        <dbReference type="Rhea" id="RHEA-COMP:19536"/>
        <dbReference type="Rhea" id="RHEA-COMP:19537"/>
        <dbReference type="ChEBI" id="CHEBI:15378"/>
        <dbReference type="ChEBI" id="CHEBI:57783"/>
        <dbReference type="ChEBI" id="CHEBI:58349"/>
        <dbReference type="ChEBI" id="CHEBI:231623"/>
        <dbReference type="ChEBI" id="CHEBI:231637"/>
        <dbReference type="EC" id="1.3.1.94"/>
    </reaction>
    <physiologicalReaction direction="right-to-left" evidence="1">
        <dbReference type="Rhea" id="RHEA:80729"/>
    </physiologicalReaction>
</comment>
<feature type="non-terminal residue" evidence="2">
    <location>
        <position position="77"/>
    </location>
</feature>
<dbReference type="OrthoDB" id="5788137at2759"/>
<keyword evidence="1" id="KW-0256">Endoplasmic reticulum</keyword>
<dbReference type="GO" id="GO:0006488">
    <property type="term" value="P:dolichol-linked oligosaccharide biosynthetic process"/>
    <property type="evidence" value="ECO:0007669"/>
    <property type="project" value="UniProtKB-UniRule"/>
</dbReference>
<accession>A0A653DNY9</accession>
<name>A0A653DNY9_CALMS</name>
<protein>
    <recommendedName>
        <fullName evidence="1">Polyprenal reductase</fullName>
        <ecNumber evidence="1">1.3.1.94</ecNumber>
    </recommendedName>
</protein>
<dbReference type="GO" id="GO:0003865">
    <property type="term" value="F:3-oxo-5-alpha-steroid 4-dehydrogenase activity"/>
    <property type="evidence" value="ECO:0007669"/>
    <property type="project" value="TreeGrafter"/>
</dbReference>
<comment type="subcellular location">
    <subcellularLocation>
        <location evidence="1">Endoplasmic reticulum membrane</location>
    </subcellularLocation>
</comment>
<comment type="similarity">
    <text evidence="1">Belongs to the steroid 5-alpha reductase family. Polyprenal reductase subfamily.</text>
</comment>